<dbReference type="InterPro" id="IPR001867">
    <property type="entry name" value="OmpR/PhoB-type_DNA-bd"/>
</dbReference>
<dbReference type="OrthoDB" id="134712at2"/>
<dbReference type="Gene3D" id="1.25.40.10">
    <property type="entry name" value="Tetratricopeptide repeat domain"/>
    <property type="match status" value="1"/>
</dbReference>
<feature type="domain" description="OmpR/PhoB-type" evidence="7">
    <location>
        <begin position="1"/>
        <end position="101"/>
    </location>
</feature>
<dbReference type="InterPro" id="IPR051677">
    <property type="entry name" value="AfsR-DnrI-RedD_regulator"/>
</dbReference>
<feature type="region of interest" description="Disordered" evidence="6">
    <location>
        <begin position="273"/>
        <end position="298"/>
    </location>
</feature>
<dbReference type="SMART" id="SM01043">
    <property type="entry name" value="BTAD"/>
    <property type="match status" value="1"/>
</dbReference>
<protein>
    <recommendedName>
        <fullName evidence="7">OmpR/PhoB-type domain-containing protein</fullName>
    </recommendedName>
</protein>
<dbReference type="Gene3D" id="3.40.50.300">
    <property type="entry name" value="P-loop containing nucleotide triphosphate hydrolases"/>
    <property type="match status" value="1"/>
</dbReference>
<keyword evidence="9" id="KW-1185">Reference proteome</keyword>
<dbReference type="GO" id="GO:0003677">
    <property type="term" value="F:DNA binding"/>
    <property type="evidence" value="ECO:0007669"/>
    <property type="project" value="UniProtKB-UniRule"/>
</dbReference>
<evidence type="ECO:0000256" key="1">
    <source>
        <dbReference type="ARBA" id="ARBA00005820"/>
    </source>
</evidence>
<evidence type="ECO:0000256" key="4">
    <source>
        <dbReference type="ARBA" id="ARBA00023163"/>
    </source>
</evidence>
<evidence type="ECO:0000256" key="2">
    <source>
        <dbReference type="ARBA" id="ARBA00023015"/>
    </source>
</evidence>
<dbReference type="SUPFAM" id="SSF52540">
    <property type="entry name" value="P-loop containing nucleoside triphosphate hydrolases"/>
    <property type="match status" value="1"/>
</dbReference>
<dbReference type="PANTHER" id="PTHR35807:SF1">
    <property type="entry name" value="TRANSCRIPTIONAL REGULATOR REDD"/>
    <property type="match status" value="1"/>
</dbReference>
<dbReference type="Pfam" id="PF00486">
    <property type="entry name" value="Trans_reg_C"/>
    <property type="match status" value="1"/>
</dbReference>
<evidence type="ECO:0000256" key="5">
    <source>
        <dbReference type="PROSITE-ProRule" id="PRU01091"/>
    </source>
</evidence>
<dbReference type="InterPro" id="IPR041664">
    <property type="entry name" value="AAA_16"/>
</dbReference>
<sequence length="1118" mass="119459">MLPLVEVAVLGPVEVSIGGSPVDLGTPKQRALVAALALSGGRPVSVDAIVDLLWGDAPPPGVTTTLQAYVSGLRRVMEPDRERRAPATVLVTVAPGYALRVADGSHDARVFERAVTVEQRRLQGLAPVGPPSVDAGTLTDAVARLDAALALWRGTPYGELEDAAAAVAERARLEELRLVALEHRLLADLALGHHGTAAAELEALTAAHPLRERLWGLRAVALTRSGRQADALDVLRRVRDVLSDELGLDPGPELRDLQAAVLRQDGSLGWVAPPAASAPAPAAEPATEEPAAQAPEPVGLWPMVGRDRDLDELVGALDAAGAGTSSYAVVTGEPGIGKSRLCAELASVARARGVTVLVGRCSQDDGAPPLWAWAQVLEGLGLSLPIAPDDAGDQAGAQFRSREQLVRQVREAARERPLLIALDDLHWADAATLRVLRLLAETSADEQLMVLSTWRPHPEPTGALAEVAEALARRHAVRRELVGLPAAAVAEVFDSVAHNRPSEEQAAALRARTDGNPFFLVEYARLAGERSDLARLVAEEHPPTGVQEVLTRRLDQLPGDTLTALRAAAVIGRQFDLPTLGAVTGADPDDLLDVVEPAQVAGLVREDGIDRFRFSHALVRDTLVAVTSASRRARLHVRVAEALATAPDRATERARHWLAAGPSYAARAWPAAVDAATLASRLYAHEEASDLLRAALEALEQDPEATLRQRYDLLLRLIDAYRWSASWPELTATVEVAVGVAEEMDDPELVATAAISTTQGALWQSAAHGQVHGPIVDALRRSLDRLPASDGALRCRTMLGLANELYYGATFAERRALVDEALAMARRLGDDALLLDACQIAFVSLWTCRTAPERLDLATESLDLARRTGAERAFVVSACLRAVVLAELGRPAEMWEAVAEARVEAERQRTLYGLMVLDSLVLPWHAMAGRFDLCLELIEQIRRLDSQISLEQSEDATAGAMISLSAWQGRAADTAQMLAELADGPLPLNATITAFYWRGGDEDGAREWYAGHPPQLDTDDWFSLLAWGNAAESALYVGDAEVGAATYDLLAPLAGRSCVAGSGNACGPVDAFLALAAAAAGEKAMATQHADDAEQLCADWDIPLAAQWLRDQRERYGF</sequence>
<comment type="similarity">
    <text evidence="1">Belongs to the AfsR/DnrI/RedD regulatory family.</text>
</comment>
<dbReference type="SUPFAM" id="SSF46894">
    <property type="entry name" value="C-terminal effector domain of the bipartite response regulators"/>
    <property type="match status" value="1"/>
</dbReference>
<dbReference type="SMART" id="SM00862">
    <property type="entry name" value="Trans_reg_C"/>
    <property type="match status" value="1"/>
</dbReference>
<keyword evidence="4" id="KW-0804">Transcription</keyword>
<dbReference type="InterPro" id="IPR027417">
    <property type="entry name" value="P-loop_NTPase"/>
</dbReference>
<dbReference type="Pfam" id="PF13191">
    <property type="entry name" value="AAA_16"/>
    <property type="match status" value="1"/>
</dbReference>
<dbReference type="CDD" id="cd15831">
    <property type="entry name" value="BTAD"/>
    <property type="match status" value="1"/>
</dbReference>
<evidence type="ECO:0000259" key="7">
    <source>
        <dbReference type="PROSITE" id="PS51755"/>
    </source>
</evidence>
<dbReference type="InterPro" id="IPR036388">
    <property type="entry name" value="WH-like_DNA-bd_sf"/>
</dbReference>
<dbReference type="PROSITE" id="PS51755">
    <property type="entry name" value="OMPR_PHOB"/>
    <property type="match status" value="1"/>
</dbReference>
<dbReference type="InterPro" id="IPR011990">
    <property type="entry name" value="TPR-like_helical_dom_sf"/>
</dbReference>
<dbReference type="AlphaFoldDB" id="A0A4Q4ZGK0"/>
<dbReference type="InterPro" id="IPR016032">
    <property type="entry name" value="Sig_transdc_resp-reg_C-effctor"/>
</dbReference>
<dbReference type="Proteomes" id="UP000295198">
    <property type="component" value="Unassembled WGS sequence"/>
</dbReference>
<proteinExistence type="inferred from homology"/>
<evidence type="ECO:0000256" key="6">
    <source>
        <dbReference type="SAM" id="MobiDB-lite"/>
    </source>
</evidence>
<dbReference type="InterPro" id="IPR005158">
    <property type="entry name" value="BTAD"/>
</dbReference>
<feature type="DNA-binding region" description="OmpR/PhoB-type" evidence="5">
    <location>
        <begin position="1"/>
        <end position="101"/>
    </location>
</feature>
<dbReference type="Gene3D" id="1.10.10.10">
    <property type="entry name" value="Winged helix-like DNA-binding domain superfamily/Winged helix DNA-binding domain"/>
    <property type="match status" value="1"/>
</dbReference>
<evidence type="ECO:0000313" key="8">
    <source>
        <dbReference type="EMBL" id="RYP86444.1"/>
    </source>
</evidence>
<dbReference type="SUPFAM" id="SSF48452">
    <property type="entry name" value="TPR-like"/>
    <property type="match status" value="1"/>
</dbReference>
<dbReference type="GO" id="GO:0000160">
    <property type="term" value="P:phosphorelay signal transduction system"/>
    <property type="evidence" value="ECO:0007669"/>
    <property type="project" value="InterPro"/>
</dbReference>
<dbReference type="Pfam" id="PF03704">
    <property type="entry name" value="BTAD"/>
    <property type="match status" value="1"/>
</dbReference>
<reference evidence="8 9" key="1">
    <citation type="submission" date="2019-01" db="EMBL/GenBank/DDBJ databases">
        <title>Nocardioides guangzhouensis sp. nov., an actinobacterium isolated from soil.</title>
        <authorList>
            <person name="Fu Y."/>
            <person name="Cai Y."/>
            <person name="Lin Z."/>
            <person name="Chen P."/>
        </authorList>
    </citation>
    <scope>NUCLEOTIDE SEQUENCE [LARGE SCALE GENOMIC DNA]</scope>
    <source>
        <strain evidence="8 9">130</strain>
    </source>
</reference>
<evidence type="ECO:0000256" key="3">
    <source>
        <dbReference type="ARBA" id="ARBA00023125"/>
    </source>
</evidence>
<keyword evidence="3 5" id="KW-0238">DNA-binding</keyword>
<organism evidence="8 9">
    <name type="scientific">Nocardioides guangzhouensis</name>
    <dbReference type="NCBI Taxonomy" id="2497878"/>
    <lineage>
        <taxon>Bacteria</taxon>
        <taxon>Bacillati</taxon>
        <taxon>Actinomycetota</taxon>
        <taxon>Actinomycetes</taxon>
        <taxon>Propionibacteriales</taxon>
        <taxon>Nocardioidaceae</taxon>
        <taxon>Nocardioides</taxon>
    </lineage>
</organism>
<feature type="compositionally biased region" description="Low complexity" evidence="6">
    <location>
        <begin position="273"/>
        <end position="297"/>
    </location>
</feature>
<keyword evidence="2" id="KW-0805">Transcription regulation</keyword>
<name>A0A4Q4ZGK0_9ACTN</name>
<accession>A0A4Q4ZGK0</accession>
<comment type="caution">
    <text evidence="8">The sequence shown here is derived from an EMBL/GenBank/DDBJ whole genome shotgun (WGS) entry which is preliminary data.</text>
</comment>
<dbReference type="EMBL" id="SDKM01000011">
    <property type="protein sequence ID" value="RYP86444.1"/>
    <property type="molecule type" value="Genomic_DNA"/>
</dbReference>
<dbReference type="GO" id="GO:0006355">
    <property type="term" value="P:regulation of DNA-templated transcription"/>
    <property type="evidence" value="ECO:0007669"/>
    <property type="project" value="InterPro"/>
</dbReference>
<gene>
    <name evidence="8" type="ORF">EKO23_09060</name>
</gene>
<dbReference type="PANTHER" id="PTHR35807">
    <property type="entry name" value="TRANSCRIPTIONAL REGULATOR REDD-RELATED"/>
    <property type="match status" value="1"/>
</dbReference>
<evidence type="ECO:0000313" key="9">
    <source>
        <dbReference type="Proteomes" id="UP000295198"/>
    </source>
</evidence>